<dbReference type="PROSITE" id="PS50893">
    <property type="entry name" value="ABC_TRANSPORTER_2"/>
    <property type="match status" value="1"/>
</dbReference>
<reference evidence="8 9" key="1">
    <citation type="submission" date="2016-10" db="EMBL/GenBank/DDBJ databases">
        <title>Chromobacterium muskegensis sp. nov., an insecticidal bacterium isolated from Sphagnum bogs.</title>
        <authorList>
            <person name="Sparks M.E."/>
            <person name="Blackburn M.B."/>
            <person name="Gundersen-Rindal D.E."/>
            <person name="Mitchell A."/>
            <person name="Farrar R."/>
            <person name="Kuhar D."/>
        </authorList>
    </citation>
    <scope>NUCLEOTIDE SEQUENCE [LARGE SCALE GENOMIC DNA]</scope>
    <source>
        <strain evidence="8 9">21-1</strain>
    </source>
</reference>
<dbReference type="InterPro" id="IPR003593">
    <property type="entry name" value="AAA+_ATPase"/>
</dbReference>
<proteinExistence type="predicted"/>
<keyword evidence="5" id="KW-1278">Translocase</keyword>
<organism evidence="8 9">
    <name type="scientific">Chromobacterium vaccinii</name>
    <dbReference type="NCBI Taxonomy" id="1108595"/>
    <lineage>
        <taxon>Bacteria</taxon>
        <taxon>Pseudomonadati</taxon>
        <taxon>Pseudomonadota</taxon>
        <taxon>Betaproteobacteria</taxon>
        <taxon>Neisseriales</taxon>
        <taxon>Chromobacteriaceae</taxon>
        <taxon>Chromobacterium</taxon>
    </lineage>
</organism>
<keyword evidence="3" id="KW-0547">Nucleotide-binding</keyword>
<dbReference type="Proteomes" id="UP000178776">
    <property type="component" value="Chromosome"/>
</dbReference>
<evidence type="ECO:0000256" key="1">
    <source>
        <dbReference type="ARBA" id="ARBA00022448"/>
    </source>
</evidence>
<dbReference type="Pfam" id="PF00005">
    <property type="entry name" value="ABC_tran"/>
    <property type="match status" value="1"/>
</dbReference>
<dbReference type="CDD" id="cd03214">
    <property type="entry name" value="ABC_Iron-Siderophores_B12_Hemin"/>
    <property type="match status" value="1"/>
</dbReference>
<evidence type="ECO:0000256" key="5">
    <source>
        <dbReference type="ARBA" id="ARBA00022967"/>
    </source>
</evidence>
<dbReference type="GeneID" id="68843923"/>
<name>A0A1D9LMF9_9NEIS</name>
<sequence length="266" mass="28634">MLEARGLSLSKGGRILLADIDLTLRPGELLAVLGPNGAGKSSLLKLLSGLWQPDQGSILLAGQPLTRMHSAELASWRAVVEQHPMTPDGWRGAELVAAGAYLRPEAGRQSVDAAVAEALCLSDAAGLADRYLTRLSGGERQRLQLARALCQLLLSPRPERYLLLDEPTAAQDFAMADALMARVRALASELGIGALAVVHDLNLALRHADRVLLLNDGRAAGCGDNREMMQRERLEAVYGVRLAELVHPEQPWRAFIPMPGQTPPQA</sequence>
<dbReference type="STRING" id="1108595.BKX93_22260"/>
<keyword evidence="4" id="KW-0067">ATP-binding</keyword>
<dbReference type="KEGG" id="cvc:BKX93_22260"/>
<dbReference type="InterPro" id="IPR003439">
    <property type="entry name" value="ABC_transporter-like_ATP-bd"/>
</dbReference>
<evidence type="ECO:0000256" key="3">
    <source>
        <dbReference type="ARBA" id="ARBA00022741"/>
    </source>
</evidence>
<feature type="domain" description="ABC transporter" evidence="7">
    <location>
        <begin position="2"/>
        <end position="241"/>
    </location>
</feature>
<dbReference type="InterPro" id="IPR017871">
    <property type="entry name" value="ABC_transporter-like_CS"/>
</dbReference>
<evidence type="ECO:0000313" key="9">
    <source>
        <dbReference type="Proteomes" id="UP000178776"/>
    </source>
</evidence>
<dbReference type="RefSeq" id="WP_070981429.1">
    <property type="nucleotide sequence ID" value="NZ_CP017707.1"/>
</dbReference>
<dbReference type="InterPro" id="IPR027417">
    <property type="entry name" value="P-loop_NTPase"/>
</dbReference>
<dbReference type="EMBL" id="CP017707">
    <property type="protein sequence ID" value="AOZ52465.1"/>
    <property type="molecule type" value="Genomic_DNA"/>
</dbReference>
<protein>
    <recommendedName>
        <fullName evidence="7">ABC transporter domain-containing protein</fullName>
    </recommendedName>
</protein>
<dbReference type="Gene3D" id="3.40.50.300">
    <property type="entry name" value="P-loop containing nucleotide triphosphate hydrolases"/>
    <property type="match status" value="1"/>
</dbReference>
<dbReference type="SMART" id="SM00382">
    <property type="entry name" value="AAA"/>
    <property type="match status" value="1"/>
</dbReference>
<gene>
    <name evidence="8" type="ORF">BKX93_22260</name>
</gene>
<dbReference type="PANTHER" id="PTHR42794">
    <property type="entry name" value="HEMIN IMPORT ATP-BINDING PROTEIN HMUV"/>
    <property type="match status" value="1"/>
</dbReference>
<evidence type="ECO:0000256" key="6">
    <source>
        <dbReference type="ARBA" id="ARBA00037066"/>
    </source>
</evidence>
<keyword evidence="1" id="KW-0813">Transport</keyword>
<evidence type="ECO:0000313" key="8">
    <source>
        <dbReference type="EMBL" id="AOZ52465.1"/>
    </source>
</evidence>
<accession>A0A1D9LMF9</accession>
<keyword evidence="2" id="KW-1003">Cell membrane</keyword>
<dbReference type="PROSITE" id="PS00211">
    <property type="entry name" value="ABC_TRANSPORTER_1"/>
    <property type="match status" value="1"/>
</dbReference>
<evidence type="ECO:0000256" key="2">
    <source>
        <dbReference type="ARBA" id="ARBA00022475"/>
    </source>
</evidence>
<evidence type="ECO:0000256" key="4">
    <source>
        <dbReference type="ARBA" id="ARBA00022840"/>
    </source>
</evidence>
<dbReference type="GO" id="GO:0016887">
    <property type="term" value="F:ATP hydrolysis activity"/>
    <property type="evidence" value="ECO:0007669"/>
    <property type="project" value="InterPro"/>
</dbReference>
<dbReference type="AlphaFoldDB" id="A0A1D9LMF9"/>
<dbReference type="SUPFAM" id="SSF52540">
    <property type="entry name" value="P-loop containing nucleoside triphosphate hydrolases"/>
    <property type="match status" value="1"/>
</dbReference>
<comment type="function">
    <text evidence="6">Part of the ABC transporter complex HmuTUV involved in hemin import. Responsible for energy coupling to the transport system.</text>
</comment>
<evidence type="ECO:0000259" key="7">
    <source>
        <dbReference type="PROSITE" id="PS50893"/>
    </source>
</evidence>
<dbReference type="GO" id="GO:0005524">
    <property type="term" value="F:ATP binding"/>
    <property type="evidence" value="ECO:0007669"/>
    <property type="project" value="UniProtKB-KW"/>
</dbReference>
<dbReference type="PANTHER" id="PTHR42794:SF1">
    <property type="entry name" value="HEMIN IMPORT ATP-BINDING PROTEIN HMUV"/>
    <property type="match status" value="1"/>
</dbReference>
<keyword evidence="2" id="KW-0472">Membrane</keyword>